<evidence type="ECO:0000313" key="9">
    <source>
        <dbReference type="EMBL" id="KAK6937828.1"/>
    </source>
</evidence>
<dbReference type="SUPFAM" id="SSF47459">
    <property type="entry name" value="HLH, helix-loop-helix DNA-binding domain"/>
    <property type="match status" value="1"/>
</dbReference>
<feature type="compositionally biased region" description="Basic and acidic residues" evidence="6">
    <location>
        <begin position="242"/>
        <end position="256"/>
    </location>
</feature>
<dbReference type="GO" id="GO:0003700">
    <property type="term" value="F:DNA-binding transcription factor activity"/>
    <property type="evidence" value="ECO:0007669"/>
    <property type="project" value="InterPro"/>
</dbReference>
<comment type="subcellular location">
    <subcellularLocation>
        <location evidence="1 5">Nucleus</location>
    </subcellularLocation>
</comment>
<comment type="caution">
    <text evidence="9">The sequence shown here is derived from an EMBL/GenBank/DDBJ whole genome shotgun (WGS) entry which is preliminary data.</text>
</comment>
<evidence type="ECO:0000256" key="6">
    <source>
        <dbReference type="SAM" id="MobiDB-lite"/>
    </source>
</evidence>
<keyword evidence="2 5" id="KW-0805">Transcription regulation</keyword>
<dbReference type="Pfam" id="PF14215">
    <property type="entry name" value="bHLH-MYC_N"/>
    <property type="match status" value="1"/>
</dbReference>
<dbReference type="Proteomes" id="UP001370490">
    <property type="component" value="Unassembled WGS sequence"/>
</dbReference>
<gene>
    <name evidence="9" type="ORF">RJ641_031336</name>
</gene>
<dbReference type="AlphaFoldDB" id="A0AAN8W0S5"/>
<name>A0AAN8W0S5_9MAGN</name>
<dbReference type="PANTHER" id="PTHR11514">
    <property type="entry name" value="MYC"/>
    <property type="match status" value="1"/>
</dbReference>
<dbReference type="GO" id="GO:0046983">
    <property type="term" value="F:protein dimerization activity"/>
    <property type="evidence" value="ECO:0007669"/>
    <property type="project" value="InterPro"/>
</dbReference>
<dbReference type="CDD" id="cd11449">
    <property type="entry name" value="bHLH_AtAIB_like"/>
    <property type="match status" value="1"/>
</dbReference>
<keyword evidence="3 5" id="KW-0804">Transcription</keyword>
<keyword evidence="4 5" id="KW-0539">Nucleus</keyword>
<feature type="domain" description="ACT" evidence="8">
    <location>
        <begin position="330"/>
        <end position="395"/>
    </location>
</feature>
<evidence type="ECO:0000259" key="8">
    <source>
        <dbReference type="PROSITE" id="PS51671"/>
    </source>
</evidence>
<dbReference type="InterPro" id="IPR011598">
    <property type="entry name" value="bHLH_dom"/>
</dbReference>
<evidence type="ECO:0000256" key="3">
    <source>
        <dbReference type="ARBA" id="ARBA00023163"/>
    </source>
</evidence>
<evidence type="ECO:0000256" key="1">
    <source>
        <dbReference type="ARBA" id="ARBA00004123"/>
    </source>
</evidence>
<feature type="region of interest" description="Disordered" evidence="6">
    <location>
        <begin position="179"/>
        <end position="256"/>
    </location>
</feature>
<dbReference type="GO" id="GO:0005634">
    <property type="term" value="C:nucleus"/>
    <property type="evidence" value="ECO:0007669"/>
    <property type="project" value="UniProtKB-SubCell"/>
</dbReference>
<dbReference type="SMART" id="SM00353">
    <property type="entry name" value="HLH"/>
    <property type="match status" value="1"/>
</dbReference>
<organism evidence="9 10">
    <name type="scientific">Dillenia turbinata</name>
    <dbReference type="NCBI Taxonomy" id="194707"/>
    <lineage>
        <taxon>Eukaryota</taxon>
        <taxon>Viridiplantae</taxon>
        <taxon>Streptophyta</taxon>
        <taxon>Embryophyta</taxon>
        <taxon>Tracheophyta</taxon>
        <taxon>Spermatophyta</taxon>
        <taxon>Magnoliopsida</taxon>
        <taxon>eudicotyledons</taxon>
        <taxon>Gunneridae</taxon>
        <taxon>Pentapetalae</taxon>
        <taxon>Dilleniales</taxon>
        <taxon>Dilleniaceae</taxon>
        <taxon>Dillenia</taxon>
    </lineage>
</organism>
<dbReference type="InterPro" id="IPR045084">
    <property type="entry name" value="AIB/MYC-like"/>
</dbReference>
<dbReference type="InterPro" id="IPR025610">
    <property type="entry name" value="MYC/MYB_N"/>
</dbReference>
<dbReference type="GO" id="GO:0000976">
    <property type="term" value="F:transcription cis-regulatory region binding"/>
    <property type="evidence" value="ECO:0007669"/>
    <property type="project" value="TreeGrafter"/>
</dbReference>
<dbReference type="InterPro" id="IPR054502">
    <property type="entry name" value="bHLH-TF_ACT-like_plant"/>
</dbReference>
<reference evidence="9 10" key="1">
    <citation type="submission" date="2023-12" db="EMBL/GenBank/DDBJ databases">
        <title>A high-quality genome assembly for Dillenia turbinata (Dilleniales).</title>
        <authorList>
            <person name="Chanderbali A."/>
        </authorList>
    </citation>
    <scope>NUCLEOTIDE SEQUENCE [LARGE SCALE GENOMIC DNA]</scope>
    <source>
        <strain evidence="9">LSX21</strain>
        <tissue evidence="9">Leaf</tissue>
    </source>
</reference>
<evidence type="ECO:0000256" key="5">
    <source>
        <dbReference type="RuleBase" id="RU369104"/>
    </source>
</evidence>
<dbReference type="Pfam" id="PF22754">
    <property type="entry name" value="bHLH-TF_ACT-like_plant"/>
    <property type="match status" value="1"/>
</dbReference>
<dbReference type="EMBL" id="JBAMMX010000006">
    <property type="protein sequence ID" value="KAK6937828.1"/>
    <property type="molecule type" value="Genomic_DNA"/>
</dbReference>
<dbReference type="PROSITE" id="PS51671">
    <property type="entry name" value="ACT"/>
    <property type="match status" value="1"/>
</dbReference>
<dbReference type="Gene3D" id="4.10.280.10">
    <property type="entry name" value="Helix-loop-helix DNA-binding domain"/>
    <property type="match status" value="1"/>
</dbReference>
<dbReference type="Pfam" id="PF00010">
    <property type="entry name" value="HLH"/>
    <property type="match status" value="1"/>
</dbReference>
<evidence type="ECO:0000256" key="4">
    <source>
        <dbReference type="ARBA" id="ARBA00023242"/>
    </source>
</evidence>
<proteinExistence type="predicted"/>
<keyword evidence="10" id="KW-1185">Reference proteome</keyword>
<protein>
    <recommendedName>
        <fullName evidence="5">Transcription factor</fullName>
        <shortName evidence="5">bHLH transcription factor</shortName>
    </recommendedName>
    <alternativeName>
        <fullName evidence="5">Basic helix-loop-helix protein</fullName>
    </alternativeName>
</protein>
<dbReference type="FunFam" id="4.10.280.10:FF:000078">
    <property type="entry name" value="Transcription factor bHLH13"/>
    <property type="match status" value="1"/>
</dbReference>
<dbReference type="PROSITE" id="PS50888">
    <property type="entry name" value="BHLH"/>
    <property type="match status" value="1"/>
</dbReference>
<evidence type="ECO:0000313" key="10">
    <source>
        <dbReference type="Proteomes" id="UP001370490"/>
    </source>
</evidence>
<dbReference type="PANTHER" id="PTHR11514:SF53">
    <property type="entry name" value="TRANSCRIPTION FACTOR BHLH3"/>
    <property type="match status" value="1"/>
</dbReference>
<feature type="domain" description="BHLH" evidence="7">
    <location>
        <begin position="245"/>
        <end position="294"/>
    </location>
</feature>
<dbReference type="InterPro" id="IPR036638">
    <property type="entry name" value="HLH_DNA-bd_sf"/>
</dbReference>
<sequence>MRKRVLEKLHACFHGSEVDNHAKKLDSVSGVEMLYLTSMYYLFKCDNSSVSGVGFVFNSGKTMWVSDKNGSMDCYGSRLILAKLAGFKTIVFVPVKSGVVELASLKMIQEDHSVVQLIREKFGCGSQHSGQSAKTVPKIFGHELSLGGSNSRSTNIGFSPKVEDESGLVSDSYDVVPGGMPGMSSELGCNQLVGASSDGSRTEDKDGKFFQMMVGGLEQGEGDSLSRPDEQRPRKRGRKPANGREEPLNHVEAERQRREKLNQRFYALRAVVPNISKMDKASLLGDAITYITDLQMRIKMLEAEKEMGSSKQKYILPSEIDFQARRDDAVVRVNCPLESHPLSKVIKVFQEHQVDAQESNVSTTDDDKVVHTFSIRTQPGAAELLKEKLVAALSK</sequence>
<accession>A0AAN8W0S5</accession>
<evidence type="ECO:0000259" key="7">
    <source>
        <dbReference type="PROSITE" id="PS50888"/>
    </source>
</evidence>
<dbReference type="InterPro" id="IPR002912">
    <property type="entry name" value="ACT_dom"/>
</dbReference>
<evidence type="ECO:0000256" key="2">
    <source>
        <dbReference type="ARBA" id="ARBA00023015"/>
    </source>
</evidence>